<gene>
    <name evidence="1" type="ORF">QO010_001643</name>
</gene>
<accession>A0ABU0IPE0</accession>
<dbReference type="RefSeq" id="WP_307348108.1">
    <property type="nucleotide sequence ID" value="NZ_JAUSVS010000002.1"/>
</dbReference>
<protein>
    <recommendedName>
        <fullName evidence="3">Molybdopterin synthase sulfur carrier subunit</fullName>
    </recommendedName>
</protein>
<dbReference type="InterPro" id="IPR012675">
    <property type="entry name" value="Beta-grasp_dom_sf"/>
</dbReference>
<name>A0ABU0IPE0_9CAUL</name>
<evidence type="ECO:0008006" key="3">
    <source>
        <dbReference type="Google" id="ProtNLM"/>
    </source>
</evidence>
<comment type="caution">
    <text evidence="1">The sequence shown here is derived from an EMBL/GenBank/DDBJ whole genome shotgun (WGS) entry which is preliminary data.</text>
</comment>
<evidence type="ECO:0000313" key="2">
    <source>
        <dbReference type="Proteomes" id="UP001228905"/>
    </source>
</evidence>
<proteinExistence type="predicted"/>
<reference evidence="1 2" key="1">
    <citation type="submission" date="2023-07" db="EMBL/GenBank/DDBJ databases">
        <title>Genomic Encyclopedia of Type Strains, Phase IV (KMG-IV): sequencing the most valuable type-strain genomes for metagenomic binning, comparative biology and taxonomic classification.</title>
        <authorList>
            <person name="Goeker M."/>
        </authorList>
    </citation>
    <scope>NUCLEOTIDE SEQUENCE [LARGE SCALE GENOMIC DNA]</scope>
    <source>
        <strain evidence="1 2">DSM 18695</strain>
    </source>
</reference>
<dbReference type="InterPro" id="IPR016155">
    <property type="entry name" value="Mopterin_synth/thiamin_S_b"/>
</dbReference>
<dbReference type="SUPFAM" id="SSF54285">
    <property type="entry name" value="MoaD/ThiS"/>
    <property type="match status" value="1"/>
</dbReference>
<dbReference type="InterPro" id="IPR003749">
    <property type="entry name" value="ThiS/MoaD-like"/>
</dbReference>
<dbReference type="EMBL" id="JAUSVS010000002">
    <property type="protein sequence ID" value="MDQ0463872.1"/>
    <property type="molecule type" value="Genomic_DNA"/>
</dbReference>
<dbReference type="Pfam" id="PF02597">
    <property type="entry name" value="ThiS"/>
    <property type="match status" value="1"/>
</dbReference>
<organism evidence="1 2">
    <name type="scientific">Caulobacter ginsengisoli</name>
    <dbReference type="NCBI Taxonomy" id="400775"/>
    <lineage>
        <taxon>Bacteria</taxon>
        <taxon>Pseudomonadati</taxon>
        <taxon>Pseudomonadota</taxon>
        <taxon>Alphaproteobacteria</taxon>
        <taxon>Caulobacterales</taxon>
        <taxon>Caulobacteraceae</taxon>
        <taxon>Caulobacter</taxon>
    </lineage>
</organism>
<sequence>MAQVVAVSSDVLAFTGGETRFEVAADTVRRLILALDERFPGLGDLIERRVAIAIDGEIHRNAWGAALRPDSEVVLIDRIGGG</sequence>
<evidence type="ECO:0000313" key="1">
    <source>
        <dbReference type="EMBL" id="MDQ0463872.1"/>
    </source>
</evidence>
<keyword evidence="2" id="KW-1185">Reference proteome</keyword>
<dbReference type="Proteomes" id="UP001228905">
    <property type="component" value="Unassembled WGS sequence"/>
</dbReference>
<dbReference type="Gene3D" id="3.10.20.30">
    <property type="match status" value="1"/>
</dbReference>